<reference evidence="2 3" key="2">
    <citation type="submission" date="2018-11" db="EMBL/GenBank/DDBJ databases">
        <authorList>
            <consortium name="Pathogen Informatics"/>
        </authorList>
    </citation>
    <scope>NUCLEOTIDE SEQUENCE [LARGE SCALE GENOMIC DNA]</scope>
</reference>
<evidence type="ECO:0000256" key="1">
    <source>
        <dbReference type="SAM" id="MobiDB-lite"/>
    </source>
</evidence>
<feature type="compositionally biased region" description="Polar residues" evidence="1">
    <location>
        <begin position="224"/>
        <end position="233"/>
    </location>
</feature>
<keyword evidence="3" id="KW-1185">Reference proteome</keyword>
<feature type="region of interest" description="Disordered" evidence="1">
    <location>
        <begin position="1"/>
        <end position="332"/>
    </location>
</feature>
<evidence type="ECO:0000313" key="3">
    <source>
        <dbReference type="Proteomes" id="UP000278807"/>
    </source>
</evidence>
<feature type="compositionally biased region" description="Low complexity" evidence="1">
    <location>
        <begin position="52"/>
        <end position="66"/>
    </location>
</feature>
<feature type="compositionally biased region" description="Basic residues" evidence="1">
    <location>
        <begin position="280"/>
        <end position="289"/>
    </location>
</feature>
<evidence type="ECO:0000313" key="4">
    <source>
        <dbReference type="WBParaSite" id="HNAJ_0000320501-mRNA-1"/>
    </source>
</evidence>
<feature type="compositionally biased region" description="Low complexity" evidence="1">
    <location>
        <begin position="195"/>
        <end position="208"/>
    </location>
</feature>
<organism evidence="4">
    <name type="scientific">Rodentolepis nana</name>
    <name type="common">Dwarf tapeworm</name>
    <name type="synonym">Hymenolepis nana</name>
    <dbReference type="NCBI Taxonomy" id="102285"/>
    <lineage>
        <taxon>Eukaryota</taxon>
        <taxon>Metazoa</taxon>
        <taxon>Spiralia</taxon>
        <taxon>Lophotrochozoa</taxon>
        <taxon>Platyhelminthes</taxon>
        <taxon>Cestoda</taxon>
        <taxon>Eucestoda</taxon>
        <taxon>Cyclophyllidea</taxon>
        <taxon>Hymenolepididae</taxon>
        <taxon>Rodentolepis</taxon>
    </lineage>
</organism>
<name>A0A0R3T817_RODNA</name>
<proteinExistence type="predicted"/>
<dbReference type="WBParaSite" id="HNAJ_0000320501-mRNA-1">
    <property type="protein sequence ID" value="HNAJ_0000320501-mRNA-1"/>
    <property type="gene ID" value="HNAJ_0000320501"/>
</dbReference>
<dbReference type="AlphaFoldDB" id="A0A0R3T817"/>
<evidence type="ECO:0000313" key="2">
    <source>
        <dbReference type="EMBL" id="VDN99063.1"/>
    </source>
</evidence>
<accession>A0A0R3T817</accession>
<dbReference type="EMBL" id="UZAE01001799">
    <property type="protein sequence ID" value="VDN99063.1"/>
    <property type="molecule type" value="Genomic_DNA"/>
</dbReference>
<feature type="compositionally biased region" description="Low complexity" evidence="1">
    <location>
        <begin position="160"/>
        <end position="181"/>
    </location>
</feature>
<dbReference type="Proteomes" id="UP000278807">
    <property type="component" value="Unassembled WGS sequence"/>
</dbReference>
<reference evidence="4" key="1">
    <citation type="submission" date="2017-02" db="UniProtKB">
        <authorList>
            <consortium name="WormBaseParasite"/>
        </authorList>
    </citation>
    <scope>IDENTIFICATION</scope>
</reference>
<feature type="compositionally biased region" description="Basic residues" evidence="1">
    <location>
        <begin position="214"/>
        <end position="223"/>
    </location>
</feature>
<feature type="compositionally biased region" description="Basic residues" evidence="1">
    <location>
        <begin position="305"/>
        <end position="332"/>
    </location>
</feature>
<feature type="compositionally biased region" description="Basic and acidic residues" evidence="1">
    <location>
        <begin position="248"/>
        <end position="261"/>
    </location>
</feature>
<protein>
    <submittedName>
        <fullName evidence="4">SRRM_C domain-containing protein</fullName>
    </submittedName>
</protein>
<sequence length="332" mass="37542">MSKFKPQLPGSRPGCNRHGEKRHSKHRDYSLSSESSDGMYAVKHEAHCPLYSPSIPSSDSETSTMSFEQEYYQLMKHKRDPRSKNRPRHRSTSPKGMPSQGRKLNPPRINVNYQEDCPIHRRQPPKNTSRVERKARSSTAKPTARPDKHSKSSQQRGNFSTRSSSSGTSTSSSSSSQHSFSNFKQSPRRGHKGRSPSSSSSESSQDSSCPNCKHSGKGRRSSHPRNLTPQRRNNIPMGPPTSPIMIFEHNKDCPYRYDSRKNSKSGRNFMPAILIQSAGKPRKSSRRRSSSSSSSSGFEQDYRQKHVKKSSKPKSHPQQHKKKKSKSRPRAK</sequence>
<feature type="compositionally biased region" description="Basic residues" evidence="1">
    <location>
        <begin position="75"/>
        <end position="92"/>
    </location>
</feature>
<gene>
    <name evidence="2" type="ORF">HNAJ_LOCUS3204</name>
</gene>